<dbReference type="RefSeq" id="XP_022662390.1">
    <property type="nucleotide sequence ID" value="XM_022806655.1"/>
</dbReference>
<dbReference type="GeneID" id="111250829"/>
<dbReference type="RefSeq" id="XP_022662386.1">
    <property type="nucleotide sequence ID" value="XM_022806651.1"/>
</dbReference>
<keyword evidence="1" id="KW-0560">Oxidoreductase</keyword>
<dbReference type="EnsemblMetazoa" id="XM_022806646">
    <property type="protein sequence ID" value="XP_022662381"/>
    <property type="gene ID" value="LOC111250829"/>
</dbReference>
<dbReference type="EnsemblMetazoa" id="XM_022806649">
    <property type="protein sequence ID" value="XP_022662384"/>
    <property type="gene ID" value="LOC111250829"/>
</dbReference>
<evidence type="ECO:0000256" key="2">
    <source>
        <dbReference type="SAM" id="Phobius"/>
    </source>
</evidence>
<dbReference type="PANTHER" id="PTHR43157">
    <property type="entry name" value="PHOSPHATIDYLINOSITOL-GLYCAN BIOSYNTHESIS CLASS F PROTEIN-RELATED"/>
    <property type="match status" value="1"/>
</dbReference>
<dbReference type="InterPro" id="IPR002347">
    <property type="entry name" value="SDR_fam"/>
</dbReference>
<dbReference type="PRINTS" id="PR00081">
    <property type="entry name" value="GDHRDH"/>
</dbReference>
<dbReference type="EnsemblMetazoa" id="XM_022806651">
    <property type="protein sequence ID" value="XP_022662386"/>
    <property type="gene ID" value="LOC111250829"/>
</dbReference>
<proteinExistence type="predicted"/>
<dbReference type="InterPro" id="IPR036291">
    <property type="entry name" value="NAD(P)-bd_dom_sf"/>
</dbReference>
<reference evidence="3" key="1">
    <citation type="submission" date="2021-01" db="UniProtKB">
        <authorList>
            <consortium name="EnsemblMetazoa"/>
        </authorList>
    </citation>
    <scope>IDENTIFICATION</scope>
</reference>
<dbReference type="RefSeq" id="XP_022662382.1">
    <property type="nucleotide sequence ID" value="XM_022806647.1"/>
</dbReference>
<sequence length="325" mass="36930">MLSYTVLLRLYGYVIVHSFGTWIFMRQIFSYCNGQPTKKFNYVRQEQKVFIVTGGMGGIGRKVVERLLSLGSFVIITGRRSEKDLSLRQSFEDISKISSRYQYFKVDLESMTDTVRFCEEVNVSFSRLDGIVCNAGTLGGSYRLTSEHFESQQAVNYLSPIVIIDRLKAKLKSTKQGRVVLVTSAVHYVNFCNLDDFMFNKGYCPYLGYVQSKLALVSYARHVGPSLFQKYGFTVNAVHPGIVNTGLYGSLLIKTIGRITFISPMTASETILFPLLSTTMENVTCQYMENCQVVPPAKKTMDSKFNRQLYELTRHLLAPWLLVDQ</sequence>
<evidence type="ECO:0000313" key="4">
    <source>
        <dbReference type="Proteomes" id="UP000594260"/>
    </source>
</evidence>
<keyword evidence="2" id="KW-1133">Transmembrane helix</keyword>
<dbReference type="Gene3D" id="3.40.50.720">
    <property type="entry name" value="NAD(P)-binding Rossmann-like Domain"/>
    <property type="match status" value="1"/>
</dbReference>
<dbReference type="RefSeq" id="XP_022662389.1">
    <property type="nucleotide sequence ID" value="XM_022806654.1"/>
</dbReference>
<accession>A0A7M7KEU3</accession>
<keyword evidence="2" id="KW-0812">Transmembrane</keyword>
<dbReference type="EnsemblMetazoa" id="XM_022806650">
    <property type="protein sequence ID" value="XP_022662385"/>
    <property type="gene ID" value="LOC111250829"/>
</dbReference>
<protein>
    <submittedName>
        <fullName evidence="3">Uncharacterized protein</fullName>
    </submittedName>
</protein>
<dbReference type="EnsemblMetazoa" id="XM_022806653">
    <property type="protein sequence ID" value="XP_022662388"/>
    <property type="gene ID" value="LOC111250829"/>
</dbReference>
<dbReference type="EnsemblMetazoa" id="XM_022806654">
    <property type="protein sequence ID" value="XP_022662389"/>
    <property type="gene ID" value="LOC111250829"/>
</dbReference>
<dbReference type="OrthoDB" id="191139at2759"/>
<dbReference type="EnsemblMetazoa" id="XM_022806655">
    <property type="protein sequence ID" value="XP_022662390"/>
    <property type="gene ID" value="LOC111250829"/>
</dbReference>
<dbReference type="AlphaFoldDB" id="A0A7M7KEU3"/>
<name>A0A7M7KEU3_VARDE</name>
<dbReference type="RefSeq" id="XP_022662385.1">
    <property type="nucleotide sequence ID" value="XM_022806650.1"/>
</dbReference>
<dbReference type="EnsemblMetazoa" id="XM_022806648">
    <property type="protein sequence ID" value="XP_022662383"/>
    <property type="gene ID" value="LOC111250829"/>
</dbReference>
<dbReference type="InParanoid" id="A0A7M7KEU3"/>
<dbReference type="RefSeq" id="XP_022662388.1">
    <property type="nucleotide sequence ID" value="XM_022806653.1"/>
</dbReference>
<dbReference type="Pfam" id="PF00106">
    <property type="entry name" value="adh_short"/>
    <property type="match status" value="1"/>
</dbReference>
<dbReference type="SUPFAM" id="SSF51735">
    <property type="entry name" value="NAD(P)-binding Rossmann-fold domains"/>
    <property type="match status" value="1"/>
</dbReference>
<dbReference type="PROSITE" id="PS00061">
    <property type="entry name" value="ADH_SHORT"/>
    <property type="match status" value="1"/>
</dbReference>
<organism evidence="3 4">
    <name type="scientific">Varroa destructor</name>
    <name type="common">Honeybee mite</name>
    <dbReference type="NCBI Taxonomy" id="109461"/>
    <lineage>
        <taxon>Eukaryota</taxon>
        <taxon>Metazoa</taxon>
        <taxon>Ecdysozoa</taxon>
        <taxon>Arthropoda</taxon>
        <taxon>Chelicerata</taxon>
        <taxon>Arachnida</taxon>
        <taxon>Acari</taxon>
        <taxon>Parasitiformes</taxon>
        <taxon>Mesostigmata</taxon>
        <taxon>Gamasina</taxon>
        <taxon>Dermanyssoidea</taxon>
        <taxon>Varroidae</taxon>
        <taxon>Varroa</taxon>
    </lineage>
</organism>
<dbReference type="Proteomes" id="UP000594260">
    <property type="component" value="Unplaced"/>
</dbReference>
<dbReference type="InterPro" id="IPR020904">
    <property type="entry name" value="Sc_DH/Rdtase_CS"/>
</dbReference>
<dbReference type="RefSeq" id="XP_022662383.1">
    <property type="nucleotide sequence ID" value="XM_022806648.1"/>
</dbReference>
<dbReference type="RefSeq" id="XP_022662384.1">
    <property type="nucleotide sequence ID" value="XM_022806649.1"/>
</dbReference>
<dbReference type="EnsemblMetazoa" id="XM_022806647">
    <property type="protein sequence ID" value="XP_022662382"/>
    <property type="gene ID" value="LOC111250829"/>
</dbReference>
<dbReference type="KEGG" id="vde:111250829"/>
<evidence type="ECO:0000313" key="3">
    <source>
        <dbReference type="EnsemblMetazoa" id="XP_022662384"/>
    </source>
</evidence>
<evidence type="ECO:0000256" key="1">
    <source>
        <dbReference type="ARBA" id="ARBA00023002"/>
    </source>
</evidence>
<dbReference type="PANTHER" id="PTHR43157:SF31">
    <property type="entry name" value="PHOSPHATIDYLINOSITOL-GLYCAN BIOSYNTHESIS CLASS F PROTEIN"/>
    <property type="match status" value="1"/>
</dbReference>
<keyword evidence="4" id="KW-1185">Reference proteome</keyword>
<feature type="transmembrane region" description="Helical" evidence="2">
    <location>
        <begin position="6"/>
        <end position="25"/>
    </location>
</feature>
<keyword evidence="2" id="KW-0472">Membrane</keyword>
<dbReference type="GO" id="GO:0016491">
    <property type="term" value="F:oxidoreductase activity"/>
    <property type="evidence" value="ECO:0007669"/>
    <property type="project" value="UniProtKB-KW"/>
</dbReference>
<dbReference type="RefSeq" id="XP_022662381.1">
    <property type="nucleotide sequence ID" value="XM_022806646.1"/>
</dbReference>